<evidence type="ECO:0000256" key="4">
    <source>
        <dbReference type="ARBA" id="ARBA00022448"/>
    </source>
</evidence>
<evidence type="ECO:0000256" key="14">
    <source>
        <dbReference type="ARBA" id="ARBA00022989"/>
    </source>
</evidence>
<keyword evidence="4" id="KW-0813">Transport</keyword>
<evidence type="ECO:0000313" key="19">
    <source>
        <dbReference type="EMBL" id="CAH3104702.1"/>
    </source>
</evidence>
<organism evidence="19 20">
    <name type="scientific">Pocillopora meandrina</name>
    <dbReference type="NCBI Taxonomy" id="46732"/>
    <lineage>
        <taxon>Eukaryota</taxon>
        <taxon>Metazoa</taxon>
        <taxon>Cnidaria</taxon>
        <taxon>Anthozoa</taxon>
        <taxon>Hexacorallia</taxon>
        <taxon>Scleractinia</taxon>
        <taxon>Astrocoeniina</taxon>
        <taxon>Pocilloporidae</taxon>
        <taxon>Pocillopora</taxon>
    </lineage>
</organism>
<dbReference type="GO" id="GO:0005525">
    <property type="term" value="F:GTP binding"/>
    <property type="evidence" value="ECO:0007669"/>
    <property type="project" value="UniProtKB-KW"/>
</dbReference>
<feature type="non-terminal residue" evidence="19">
    <location>
        <position position="349"/>
    </location>
</feature>
<accession>A0AAU9WC09</accession>
<keyword evidence="11" id="KW-1002">Plastid outer membrane</keyword>
<dbReference type="GO" id="GO:0016787">
    <property type="term" value="F:hydrolase activity"/>
    <property type="evidence" value="ECO:0007669"/>
    <property type="project" value="UniProtKB-KW"/>
</dbReference>
<dbReference type="PROSITE" id="PS51720">
    <property type="entry name" value="G_AIG1"/>
    <property type="match status" value="1"/>
</dbReference>
<keyword evidence="5" id="KW-0150">Chloroplast</keyword>
<dbReference type="AlphaFoldDB" id="A0AAU9WC09"/>
<comment type="cofactor">
    <cofactor evidence="1">
        <name>Mg(2+)</name>
        <dbReference type="ChEBI" id="CHEBI:18420"/>
    </cofactor>
</comment>
<evidence type="ECO:0000256" key="8">
    <source>
        <dbReference type="ARBA" id="ARBA00022723"/>
    </source>
</evidence>
<dbReference type="PANTHER" id="PTHR10903:SF135">
    <property type="entry name" value="TRANSLOCASE OF CHLOROPLAST 120, CHLOROPLASTIC-RELATED"/>
    <property type="match status" value="1"/>
</dbReference>
<name>A0AAU9WC09_9CNID</name>
<dbReference type="InterPro" id="IPR027417">
    <property type="entry name" value="P-loop_NTPase"/>
</dbReference>
<gene>
    <name evidence="19" type="ORF">PMEA_00034845</name>
</gene>
<keyword evidence="14" id="KW-1133">Transmembrane helix</keyword>
<evidence type="ECO:0000256" key="13">
    <source>
        <dbReference type="ARBA" id="ARBA00022927"/>
    </source>
</evidence>
<dbReference type="Proteomes" id="UP001159428">
    <property type="component" value="Unassembled WGS sequence"/>
</dbReference>
<keyword evidence="10" id="KW-0378">Hydrolase</keyword>
<evidence type="ECO:0000256" key="6">
    <source>
        <dbReference type="ARBA" id="ARBA00022640"/>
    </source>
</evidence>
<comment type="similarity">
    <text evidence="3">Belongs to the TRAFAC class TrmE-Era-EngA-EngB-Septin-like GTPase superfamily. AIG1/Toc34/Toc159-like paraseptin GTPase family. IAN subfamily.</text>
</comment>
<comment type="subcellular location">
    <subcellularLocation>
        <location evidence="2">Membrane</location>
        <topology evidence="2">Single-pass membrane protein</topology>
    </subcellularLocation>
    <subcellularLocation>
        <location evidence="17">Plastid</location>
        <location evidence="17">Chloroplast outer membrane</location>
    </subcellularLocation>
</comment>
<evidence type="ECO:0000256" key="1">
    <source>
        <dbReference type="ARBA" id="ARBA00001946"/>
    </source>
</evidence>
<keyword evidence="20" id="KW-1185">Reference proteome</keyword>
<evidence type="ECO:0000259" key="18">
    <source>
        <dbReference type="PROSITE" id="PS51720"/>
    </source>
</evidence>
<evidence type="ECO:0000313" key="20">
    <source>
        <dbReference type="Proteomes" id="UP001159428"/>
    </source>
</evidence>
<keyword evidence="13" id="KW-0653">Protein transport</keyword>
<keyword evidence="9" id="KW-0547">Nucleotide-binding</keyword>
<evidence type="ECO:0000256" key="5">
    <source>
        <dbReference type="ARBA" id="ARBA00022528"/>
    </source>
</evidence>
<keyword evidence="16" id="KW-0472">Membrane</keyword>
<keyword evidence="15" id="KW-0342">GTP-binding</keyword>
<evidence type="ECO:0000256" key="11">
    <source>
        <dbReference type="ARBA" id="ARBA00022805"/>
    </source>
</evidence>
<dbReference type="InterPro" id="IPR045058">
    <property type="entry name" value="GIMA/IAN/Toc"/>
</dbReference>
<dbReference type="GO" id="GO:0046872">
    <property type="term" value="F:metal ion binding"/>
    <property type="evidence" value="ECO:0007669"/>
    <property type="project" value="UniProtKB-KW"/>
</dbReference>
<evidence type="ECO:0000256" key="15">
    <source>
        <dbReference type="ARBA" id="ARBA00023134"/>
    </source>
</evidence>
<evidence type="ECO:0000256" key="16">
    <source>
        <dbReference type="ARBA" id="ARBA00023136"/>
    </source>
</evidence>
<evidence type="ECO:0000256" key="9">
    <source>
        <dbReference type="ARBA" id="ARBA00022741"/>
    </source>
</evidence>
<reference evidence="19 20" key="1">
    <citation type="submission" date="2022-05" db="EMBL/GenBank/DDBJ databases">
        <authorList>
            <consortium name="Genoscope - CEA"/>
            <person name="William W."/>
        </authorList>
    </citation>
    <scope>NUCLEOTIDE SEQUENCE [LARGE SCALE GENOMIC DNA]</scope>
</reference>
<dbReference type="GO" id="GO:0015031">
    <property type="term" value="P:protein transport"/>
    <property type="evidence" value="ECO:0007669"/>
    <property type="project" value="UniProtKB-KW"/>
</dbReference>
<evidence type="ECO:0000256" key="7">
    <source>
        <dbReference type="ARBA" id="ARBA00022692"/>
    </source>
</evidence>
<evidence type="ECO:0000256" key="2">
    <source>
        <dbReference type="ARBA" id="ARBA00004167"/>
    </source>
</evidence>
<feature type="domain" description="AIG1-type G" evidence="18">
    <location>
        <begin position="29"/>
        <end position="249"/>
    </location>
</feature>
<dbReference type="SUPFAM" id="SSF52540">
    <property type="entry name" value="P-loop containing nucleoside triphosphate hydrolases"/>
    <property type="match status" value="1"/>
</dbReference>
<dbReference type="EMBL" id="CALNXJ010000009">
    <property type="protein sequence ID" value="CAH3104702.1"/>
    <property type="molecule type" value="Genomic_DNA"/>
</dbReference>
<comment type="caution">
    <text evidence="19">The sequence shown here is derived from an EMBL/GenBank/DDBJ whole genome shotgun (WGS) entry which is preliminary data.</text>
</comment>
<evidence type="ECO:0000256" key="3">
    <source>
        <dbReference type="ARBA" id="ARBA00008535"/>
    </source>
</evidence>
<evidence type="ECO:0000256" key="12">
    <source>
        <dbReference type="ARBA" id="ARBA00022842"/>
    </source>
</evidence>
<dbReference type="InterPro" id="IPR006703">
    <property type="entry name" value="G_AIG1"/>
</dbReference>
<keyword evidence="6" id="KW-0934">Plastid</keyword>
<protein>
    <recommendedName>
        <fullName evidence="18">AIG1-type G domain-containing protein</fullName>
    </recommendedName>
</protein>
<evidence type="ECO:0000256" key="10">
    <source>
        <dbReference type="ARBA" id="ARBA00022801"/>
    </source>
</evidence>
<dbReference type="PANTHER" id="PTHR10903">
    <property type="entry name" value="GTPASE, IMAP FAMILY MEMBER-RELATED"/>
    <property type="match status" value="1"/>
</dbReference>
<evidence type="ECO:0000256" key="17">
    <source>
        <dbReference type="ARBA" id="ARBA00024013"/>
    </source>
</evidence>
<proteinExistence type="inferred from homology"/>
<sequence>MAVKLTNINLGALEDEFKKWVSRKGDEDVGTLSILVTGKSGVGKSRLVNALVGKKVAIEGPAKTPCTANMNSYRTQINGIEVVVWDSPGLQDGTCDEEKYLEAMEKQLREGLDVMIYCMKMDDKRFLPTDENAIHALTRKFGKDLWKNTVIALTFANNVKDPDGGDKKKFFRRDLDYWKEVIVKFFGGIPEFCPNETSDIPLVPVGLVRKIKLPTCDHWLSELWISCFKRAKVSSRINLYRISVGRVQYQGSENLRIGCGLEYDASDFDPDRRIPLTMEQQEAFWKGTWESFVDYCMRMKKYYLCADYKYRPIPPSLLGHAVNTDLQDLGQIEISDCAKSFPVVHKDSY</sequence>
<keyword evidence="7" id="KW-0812">Transmembrane</keyword>
<dbReference type="Pfam" id="PF04548">
    <property type="entry name" value="AIG1"/>
    <property type="match status" value="1"/>
</dbReference>
<keyword evidence="8" id="KW-0479">Metal-binding</keyword>
<dbReference type="GO" id="GO:0016020">
    <property type="term" value="C:membrane"/>
    <property type="evidence" value="ECO:0007669"/>
    <property type="project" value="UniProtKB-SubCell"/>
</dbReference>
<keyword evidence="12" id="KW-0460">Magnesium</keyword>
<dbReference type="Gene3D" id="3.40.50.300">
    <property type="entry name" value="P-loop containing nucleotide triphosphate hydrolases"/>
    <property type="match status" value="1"/>
</dbReference>